<accession>A0ABZ3IZ98</accession>
<organism evidence="1 2">
    <name type="scientific">Sporomusa acidovorans (strain ATCC 49682 / DSM 3132 / Mol)</name>
    <dbReference type="NCBI Taxonomy" id="1123286"/>
    <lineage>
        <taxon>Bacteria</taxon>
        <taxon>Bacillati</taxon>
        <taxon>Bacillota</taxon>
        <taxon>Negativicutes</taxon>
        <taxon>Selenomonadales</taxon>
        <taxon>Sporomusaceae</taxon>
        <taxon>Sporomusa</taxon>
    </lineage>
</organism>
<protein>
    <submittedName>
        <fullName evidence="1">Uncharacterized protein</fullName>
    </submittedName>
</protein>
<gene>
    <name evidence="1" type="ORF">SPACI_011880</name>
</gene>
<dbReference type="EMBL" id="CP155571">
    <property type="protein sequence ID" value="XFO71173.1"/>
    <property type="molecule type" value="Genomic_DNA"/>
</dbReference>
<name>A0ABZ3IZ98_SPOA4</name>
<reference evidence="1" key="1">
    <citation type="submission" date="2024-05" db="EMBL/GenBank/DDBJ databases">
        <title>Isolation and characterization of Sporomusa carbonis sp. nov., a carboxydotrophic hydrogenogen in the genus of Sporomusa isolated from a charcoal burning pile.</title>
        <authorList>
            <person name="Boeer T."/>
            <person name="Rosenbaum F."/>
            <person name="Eysell L."/>
            <person name="Mueller V."/>
            <person name="Daniel R."/>
            <person name="Poehlein A."/>
        </authorList>
    </citation>
    <scope>NUCLEOTIDE SEQUENCE [LARGE SCALE GENOMIC DNA]</scope>
    <source>
        <strain evidence="1">DSM 3132</strain>
    </source>
</reference>
<dbReference type="Proteomes" id="UP000216052">
    <property type="component" value="Chromosome"/>
</dbReference>
<evidence type="ECO:0000313" key="2">
    <source>
        <dbReference type="Proteomes" id="UP000216052"/>
    </source>
</evidence>
<proteinExistence type="predicted"/>
<sequence>MSRKKWSKPCVAELDILRTGLILGNGLTNDAIAAWLLSLIDGGGHHHSKSNPVES</sequence>
<evidence type="ECO:0000313" key="1">
    <source>
        <dbReference type="EMBL" id="XFO71173.1"/>
    </source>
</evidence>
<keyword evidence="2" id="KW-1185">Reference proteome</keyword>
<dbReference type="RefSeq" id="WP_169716953.1">
    <property type="nucleotide sequence ID" value="NZ_CP155571.1"/>
</dbReference>